<dbReference type="AlphaFoldDB" id="A0A4Y2CRI7"/>
<comment type="caution">
    <text evidence="1">The sequence shown here is derived from an EMBL/GenBank/DDBJ whole genome shotgun (WGS) entry which is preliminary data.</text>
</comment>
<gene>
    <name evidence="1" type="ORF">AVEN_208974_1</name>
</gene>
<evidence type="ECO:0000313" key="1">
    <source>
        <dbReference type="EMBL" id="GBM06288.1"/>
    </source>
</evidence>
<protein>
    <submittedName>
        <fullName evidence="1">Uncharacterized protein</fullName>
    </submittedName>
</protein>
<accession>A0A4Y2CRI7</accession>
<dbReference type="EMBL" id="BGPR01000226">
    <property type="protein sequence ID" value="GBM06288.1"/>
    <property type="molecule type" value="Genomic_DNA"/>
</dbReference>
<name>A0A4Y2CRI7_ARAVE</name>
<organism evidence="1 2">
    <name type="scientific">Araneus ventricosus</name>
    <name type="common">Orbweaver spider</name>
    <name type="synonym">Epeira ventricosa</name>
    <dbReference type="NCBI Taxonomy" id="182803"/>
    <lineage>
        <taxon>Eukaryota</taxon>
        <taxon>Metazoa</taxon>
        <taxon>Ecdysozoa</taxon>
        <taxon>Arthropoda</taxon>
        <taxon>Chelicerata</taxon>
        <taxon>Arachnida</taxon>
        <taxon>Araneae</taxon>
        <taxon>Araneomorphae</taxon>
        <taxon>Entelegynae</taxon>
        <taxon>Araneoidea</taxon>
        <taxon>Araneidae</taxon>
        <taxon>Araneus</taxon>
    </lineage>
</organism>
<sequence>MLIYDGRLGKHQTHINVRFSVESSLDPVIIRFQNLTLYHQNSSASIPFRNQDRLGNSGARLCNLGGAVLSVRPMSIQPVRLRTTVDARYNDPLRPAAKGLYNELPL</sequence>
<keyword evidence="2" id="KW-1185">Reference proteome</keyword>
<dbReference type="Proteomes" id="UP000499080">
    <property type="component" value="Unassembled WGS sequence"/>
</dbReference>
<reference evidence="1 2" key="1">
    <citation type="journal article" date="2019" name="Sci. Rep.">
        <title>Orb-weaving spider Araneus ventricosus genome elucidates the spidroin gene catalogue.</title>
        <authorList>
            <person name="Kono N."/>
            <person name="Nakamura H."/>
            <person name="Ohtoshi R."/>
            <person name="Moran D.A.P."/>
            <person name="Shinohara A."/>
            <person name="Yoshida Y."/>
            <person name="Fujiwara M."/>
            <person name="Mori M."/>
            <person name="Tomita M."/>
            <person name="Arakawa K."/>
        </authorList>
    </citation>
    <scope>NUCLEOTIDE SEQUENCE [LARGE SCALE GENOMIC DNA]</scope>
</reference>
<proteinExistence type="predicted"/>
<evidence type="ECO:0000313" key="2">
    <source>
        <dbReference type="Proteomes" id="UP000499080"/>
    </source>
</evidence>